<reference evidence="2" key="1">
    <citation type="submission" date="2021-01" db="EMBL/GenBank/DDBJ databases">
        <title>Novel species in genus Nocardioides.</title>
        <authorList>
            <person name="Zhang G."/>
        </authorList>
    </citation>
    <scope>NUCLEOTIDE SEQUENCE</scope>
    <source>
        <strain evidence="2">Zg-536</strain>
    </source>
</reference>
<dbReference type="InterPro" id="IPR036182">
    <property type="entry name" value="PCuAC_sf"/>
</dbReference>
<dbReference type="SUPFAM" id="SSF110087">
    <property type="entry name" value="DR1885-like metal-binding protein"/>
    <property type="match status" value="1"/>
</dbReference>
<proteinExistence type="predicted"/>
<protein>
    <recommendedName>
        <fullName evidence="4">Copper chaperone PCu(A)C</fullName>
    </recommendedName>
</protein>
<evidence type="ECO:0000313" key="2">
    <source>
        <dbReference type="EMBL" id="MBM9458319.1"/>
    </source>
</evidence>
<comment type="caution">
    <text evidence="2">The sequence shown here is derived from an EMBL/GenBank/DDBJ whole genome shotgun (WGS) entry which is preliminary data.</text>
</comment>
<keyword evidence="3" id="KW-1185">Reference proteome</keyword>
<dbReference type="Proteomes" id="UP000663791">
    <property type="component" value="Unassembled WGS sequence"/>
</dbReference>
<name>A0A939BR71_9ACTN</name>
<dbReference type="EMBL" id="JAERTX010000001">
    <property type="protein sequence ID" value="MBM9458319.1"/>
    <property type="molecule type" value="Genomic_DNA"/>
</dbReference>
<sequence length="201" mass="20560">MHHLRPTAIAGVLLAASLTLTSCGFQYQTDRVNTIAAGVNVRDADVEALGLRILATQPGTGKLIGALANNTGEDVALESVGSPEDSLTSDFEPVEVGKDGTINLAQDASVEVNGDFTAGNFVDIILTFSNGEVISVGVPVVKRCYEYTEVPELDANQGDGAEAAAEEDGTAADEDGAGLHEEGGDATFNCAADAPSPEGGH</sequence>
<accession>A0A939BR71</accession>
<gene>
    <name evidence="2" type="ORF">JK386_00205</name>
</gene>
<dbReference type="RefSeq" id="WP_205289638.1">
    <property type="nucleotide sequence ID" value="NZ_CP074406.1"/>
</dbReference>
<evidence type="ECO:0000313" key="3">
    <source>
        <dbReference type="Proteomes" id="UP000663791"/>
    </source>
</evidence>
<dbReference type="PROSITE" id="PS51257">
    <property type="entry name" value="PROKAR_LIPOPROTEIN"/>
    <property type="match status" value="1"/>
</dbReference>
<evidence type="ECO:0008006" key="4">
    <source>
        <dbReference type="Google" id="ProtNLM"/>
    </source>
</evidence>
<feature type="compositionally biased region" description="Acidic residues" evidence="1">
    <location>
        <begin position="164"/>
        <end position="176"/>
    </location>
</feature>
<evidence type="ECO:0000256" key="1">
    <source>
        <dbReference type="SAM" id="MobiDB-lite"/>
    </source>
</evidence>
<organism evidence="2 3">
    <name type="scientific">Nocardioides faecalis</name>
    <dbReference type="NCBI Taxonomy" id="2803858"/>
    <lineage>
        <taxon>Bacteria</taxon>
        <taxon>Bacillati</taxon>
        <taxon>Actinomycetota</taxon>
        <taxon>Actinomycetes</taxon>
        <taxon>Propionibacteriales</taxon>
        <taxon>Nocardioidaceae</taxon>
        <taxon>Nocardioides</taxon>
    </lineage>
</organism>
<dbReference type="AlphaFoldDB" id="A0A939BR71"/>
<feature type="region of interest" description="Disordered" evidence="1">
    <location>
        <begin position="153"/>
        <end position="201"/>
    </location>
</feature>